<dbReference type="PANTHER" id="PTHR38593:SF1">
    <property type="entry name" value="BLR2558 PROTEIN"/>
    <property type="match status" value="1"/>
</dbReference>
<feature type="region of interest" description="Disordered" evidence="1">
    <location>
        <begin position="182"/>
        <end position="245"/>
    </location>
</feature>
<dbReference type="InterPro" id="IPR025419">
    <property type="entry name" value="DUF4142"/>
</dbReference>
<evidence type="ECO:0000313" key="5">
    <source>
        <dbReference type="Proteomes" id="UP001597260"/>
    </source>
</evidence>
<organism evidence="4 5">
    <name type="scientific">Micromonospora sonneratiae</name>
    <dbReference type="NCBI Taxonomy" id="1184706"/>
    <lineage>
        <taxon>Bacteria</taxon>
        <taxon>Bacillati</taxon>
        <taxon>Actinomycetota</taxon>
        <taxon>Actinomycetes</taxon>
        <taxon>Micromonosporales</taxon>
        <taxon>Micromonosporaceae</taxon>
        <taxon>Micromonospora</taxon>
    </lineage>
</organism>
<dbReference type="InterPro" id="IPR012347">
    <property type="entry name" value="Ferritin-like"/>
</dbReference>
<dbReference type="Gene3D" id="1.20.1260.10">
    <property type="match status" value="1"/>
</dbReference>
<feature type="signal peptide" evidence="2">
    <location>
        <begin position="1"/>
        <end position="23"/>
    </location>
</feature>
<keyword evidence="5" id="KW-1185">Reference proteome</keyword>
<evidence type="ECO:0000259" key="3">
    <source>
        <dbReference type="Pfam" id="PF13628"/>
    </source>
</evidence>
<dbReference type="RefSeq" id="WP_377567613.1">
    <property type="nucleotide sequence ID" value="NZ_JBHTMP010000005.1"/>
</dbReference>
<evidence type="ECO:0000256" key="1">
    <source>
        <dbReference type="SAM" id="MobiDB-lite"/>
    </source>
</evidence>
<gene>
    <name evidence="4" type="ORF">ACFQ4H_05480</name>
</gene>
<evidence type="ECO:0000313" key="4">
    <source>
        <dbReference type="EMBL" id="MFD1320542.1"/>
    </source>
</evidence>
<dbReference type="Proteomes" id="UP001597260">
    <property type="component" value="Unassembled WGS sequence"/>
</dbReference>
<evidence type="ECO:0000256" key="2">
    <source>
        <dbReference type="SAM" id="SignalP"/>
    </source>
</evidence>
<dbReference type="EMBL" id="JBHTMP010000005">
    <property type="protein sequence ID" value="MFD1320542.1"/>
    <property type="molecule type" value="Genomic_DNA"/>
</dbReference>
<keyword evidence="2" id="KW-0732">Signal</keyword>
<dbReference type="PANTHER" id="PTHR38593">
    <property type="entry name" value="BLR2558 PROTEIN"/>
    <property type="match status" value="1"/>
</dbReference>
<proteinExistence type="predicted"/>
<protein>
    <submittedName>
        <fullName evidence="4">DUF4142 domain-containing protein</fullName>
    </submittedName>
</protein>
<name>A0ABW3Y7V7_9ACTN</name>
<feature type="chain" id="PRO_5047344338" evidence="2">
    <location>
        <begin position="24"/>
        <end position="245"/>
    </location>
</feature>
<sequence>MSGVKRLATIAGLLVLSLAPASAAHSATVERGAVAPSSQDKQFLQAIHQVNLTEIAAGNLAQQKGNNQQVKDLGARFVTDHTQLDQTVQNTAKSVGVSLPNAPNADQQAVLKQLRGVSGSTFDTQWVSSELTMHAQAMQLIQSEISQGADTTVKQVAQDALPVIQAHHEALVALAQRLGVTVPGTPGPSASGSPTPGTPRPGTSSPGTPGPTNTGPGNTGTPGPTGTPETPGPTGTVTAPGPAVS</sequence>
<dbReference type="Pfam" id="PF13628">
    <property type="entry name" value="DUF4142"/>
    <property type="match status" value="1"/>
</dbReference>
<feature type="domain" description="DUF4142" evidence="3">
    <location>
        <begin position="39"/>
        <end position="173"/>
    </location>
</feature>
<accession>A0ABW3Y7V7</accession>
<reference evidence="5" key="1">
    <citation type="journal article" date="2019" name="Int. J. Syst. Evol. Microbiol.">
        <title>The Global Catalogue of Microorganisms (GCM) 10K type strain sequencing project: providing services to taxonomists for standard genome sequencing and annotation.</title>
        <authorList>
            <consortium name="The Broad Institute Genomics Platform"/>
            <consortium name="The Broad Institute Genome Sequencing Center for Infectious Disease"/>
            <person name="Wu L."/>
            <person name="Ma J."/>
        </authorList>
    </citation>
    <scope>NUCLEOTIDE SEQUENCE [LARGE SCALE GENOMIC DNA]</scope>
    <source>
        <strain evidence="5">JCM 31037</strain>
    </source>
</reference>
<comment type="caution">
    <text evidence="4">The sequence shown here is derived from an EMBL/GenBank/DDBJ whole genome shotgun (WGS) entry which is preliminary data.</text>
</comment>